<evidence type="ECO:0000256" key="1">
    <source>
        <dbReference type="SAM" id="Coils"/>
    </source>
</evidence>
<reference evidence="2" key="2">
    <citation type="submission" date="2020-09" db="EMBL/GenBank/DDBJ databases">
        <authorList>
            <person name="Sun Q."/>
            <person name="Ohkuma M."/>
        </authorList>
    </citation>
    <scope>NUCLEOTIDE SEQUENCE</scope>
    <source>
        <strain evidence="2">JCM 17251</strain>
    </source>
</reference>
<feature type="coiled-coil region" evidence="1">
    <location>
        <begin position="41"/>
        <end position="121"/>
    </location>
</feature>
<dbReference type="RefSeq" id="WP_188858864.1">
    <property type="nucleotide sequence ID" value="NZ_BMOS01000031.1"/>
</dbReference>
<evidence type="ECO:0000313" key="2">
    <source>
        <dbReference type="EMBL" id="GGN64439.1"/>
    </source>
</evidence>
<gene>
    <name evidence="2" type="ORF">GCM10007971_32320</name>
</gene>
<evidence type="ECO:0000313" key="3">
    <source>
        <dbReference type="Proteomes" id="UP000624041"/>
    </source>
</evidence>
<accession>A0A917Y1Z9</accession>
<comment type="caution">
    <text evidence="2">The sequence shown here is derived from an EMBL/GenBank/DDBJ whole genome shotgun (WGS) entry which is preliminary data.</text>
</comment>
<proteinExistence type="predicted"/>
<dbReference type="AlphaFoldDB" id="A0A917Y1Z9"/>
<keyword evidence="1" id="KW-0175">Coiled coil</keyword>
<protein>
    <submittedName>
        <fullName evidence="2">Uncharacterized protein</fullName>
    </submittedName>
</protein>
<reference evidence="2" key="1">
    <citation type="journal article" date="2014" name="Int. J. Syst. Evol. Microbiol.">
        <title>Complete genome sequence of Corynebacterium casei LMG S-19264T (=DSM 44701T), isolated from a smear-ripened cheese.</title>
        <authorList>
            <consortium name="US DOE Joint Genome Institute (JGI-PGF)"/>
            <person name="Walter F."/>
            <person name="Albersmeier A."/>
            <person name="Kalinowski J."/>
            <person name="Ruckert C."/>
        </authorList>
    </citation>
    <scope>NUCLEOTIDE SEQUENCE</scope>
    <source>
        <strain evidence="2">JCM 17251</strain>
    </source>
</reference>
<dbReference type="EMBL" id="BMOS01000031">
    <property type="protein sequence ID" value="GGN64439.1"/>
    <property type="molecule type" value="Genomic_DNA"/>
</dbReference>
<dbReference type="Proteomes" id="UP000624041">
    <property type="component" value="Unassembled WGS sequence"/>
</dbReference>
<sequence length="152" mass="17829">MNDQLQTAKDWLGDLSKIVSRQKTKEDYEYAKSRTDALDWLIQQAERVEELKNRCTEIAAESTVREEKLLKENQWLEKRVEELEEMLEKEVTMSFVLEGQLNDASDLVKRYKQALEFYADDESWTLYDHHGRTQLGLDGGRKARQALKGESQ</sequence>
<organism evidence="2 3">
    <name type="scientific">Oceanobacillus indicireducens</name>
    <dbReference type="NCBI Taxonomy" id="1004261"/>
    <lineage>
        <taxon>Bacteria</taxon>
        <taxon>Bacillati</taxon>
        <taxon>Bacillota</taxon>
        <taxon>Bacilli</taxon>
        <taxon>Bacillales</taxon>
        <taxon>Bacillaceae</taxon>
        <taxon>Oceanobacillus</taxon>
    </lineage>
</organism>
<name>A0A917Y1Z9_9BACI</name>
<keyword evidence="3" id="KW-1185">Reference proteome</keyword>